<gene>
    <name evidence="3" type="primary">rfaQ</name>
    <name evidence="3" type="ORF">GKE73_09820</name>
</gene>
<comment type="caution">
    <text evidence="3">The sequence shown here is derived from an EMBL/GenBank/DDBJ whole genome shotgun (WGS) entry which is preliminary data.</text>
</comment>
<sequence>MRTSISVRHTASPPKRILLIKLRHHGDVLLATPVARTLKSRFPDCQIDMLVYQETLPMLQTNPDIEQTWGLDKSLHGWVRLRHQLQLIKKLASQQYDWVIHLSDQWFGAVLAHWLHPKIAIGFDYPKRRGTIWKRCFSDLAPLAESNSCHTVEQNLLALSVIGITPTDDEARCRLCISQTNRQHIANILAAKGITTSYIAVHPASRWFFKCWEDDRFGHVLQQLAERGWPIVLTAALKHHKNRH</sequence>
<keyword evidence="1" id="KW-0328">Glycosyltransferase</keyword>
<protein>
    <submittedName>
        <fullName evidence="3">Putative lipopolysaccharide heptosyltransferase III</fullName>
    </submittedName>
</protein>
<name>A0A844GAA9_9NEIS</name>
<accession>A0A844GAA9</accession>
<evidence type="ECO:0000313" key="4">
    <source>
        <dbReference type="Proteomes" id="UP000446658"/>
    </source>
</evidence>
<dbReference type="SUPFAM" id="SSF53756">
    <property type="entry name" value="UDP-Glycosyltransferase/glycogen phosphorylase"/>
    <property type="match status" value="1"/>
</dbReference>
<proteinExistence type="predicted"/>
<dbReference type="GO" id="GO:0009244">
    <property type="term" value="P:lipopolysaccharide core region biosynthetic process"/>
    <property type="evidence" value="ECO:0007669"/>
    <property type="project" value="TreeGrafter"/>
</dbReference>
<dbReference type="Pfam" id="PF01075">
    <property type="entry name" value="Glyco_transf_9"/>
    <property type="match status" value="1"/>
</dbReference>
<dbReference type="NCBIfam" id="TIGR02201">
    <property type="entry name" value="heptsyl_trn_III"/>
    <property type="match status" value="1"/>
</dbReference>
<dbReference type="PANTHER" id="PTHR30160:SF1">
    <property type="entry name" value="LIPOPOLYSACCHARIDE 1,2-N-ACETYLGLUCOSAMINETRANSFERASE-RELATED"/>
    <property type="match status" value="1"/>
</dbReference>
<dbReference type="PANTHER" id="PTHR30160">
    <property type="entry name" value="TETRAACYLDISACCHARIDE 4'-KINASE-RELATED"/>
    <property type="match status" value="1"/>
</dbReference>
<dbReference type="GO" id="GO:0008713">
    <property type="term" value="F:ADP-heptose-lipopolysaccharide heptosyltransferase activity"/>
    <property type="evidence" value="ECO:0007669"/>
    <property type="project" value="TreeGrafter"/>
</dbReference>
<keyword evidence="2 3" id="KW-0808">Transferase</keyword>
<evidence type="ECO:0000313" key="3">
    <source>
        <dbReference type="EMBL" id="MTD33323.1"/>
    </source>
</evidence>
<dbReference type="AlphaFoldDB" id="A0A844GAA9"/>
<organism evidence="3 4">
    <name type="scientific">Paludibacterium denitrificans</name>
    <dbReference type="NCBI Taxonomy" id="2675226"/>
    <lineage>
        <taxon>Bacteria</taxon>
        <taxon>Pseudomonadati</taxon>
        <taxon>Pseudomonadota</taxon>
        <taxon>Betaproteobacteria</taxon>
        <taxon>Neisseriales</taxon>
        <taxon>Chromobacteriaceae</taxon>
        <taxon>Paludibacterium</taxon>
    </lineage>
</organism>
<dbReference type="Gene3D" id="3.40.50.2000">
    <property type="entry name" value="Glycogen Phosphorylase B"/>
    <property type="match status" value="2"/>
</dbReference>
<evidence type="ECO:0000256" key="1">
    <source>
        <dbReference type="ARBA" id="ARBA00022676"/>
    </source>
</evidence>
<dbReference type="EMBL" id="WLYX01000001">
    <property type="protein sequence ID" value="MTD33323.1"/>
    <property type="molecule type" value="Genomic_DNA"/>
</dbReference>
<keyword evidence="4" id="KW-1185">Reference proteome</keyword>
<evidence type="ECO:0000256" key="2">
    <source>
        <dbReference type="ARBA" id="ARBA00022679"/>
    </source>
</evidence>
<reference evidence="3 4" key="1">
    <citation type="submission" date="2019-11" db="EMBL/GenBank/DDBJ databases">
        <title>Draft genome sequence of Paludibacterium sp. dN18-1.</title>
        <authorList>
            <person name="Im W.-T."/>
        </authorList>
    </citation>
    <scope>NUCLEOTIDE SEQUENCE [LARGE SCALE GENOMIC DNA]</scope>
    <source>
        <strain evidence="4">dN 18-1</strain>
    </source>
</reference>
<dbReference type="InterPro" id="IPR002201">
    <property type="entry name" value="Glyco_trans_9"/>
</dbReference>
<dbReference type="Proteomes" id="UP000446658">
    <property type="component" value="Unassembled WGS sequence"/>
</dbReference>
<dbReference type="InterPro" id="IPR051199">
    <property type="entry name" value="LPS_LOS_Heptosyltrfase"/>
</dbReference>
<dbReference type="GO" id="GO:0005829">
    <property type="term" value="C:cytosol"/>
    <property type="evidence" value="ECO:0007669"/>
    <property type="project" value="TreeGrafter"/>
</dbReference>
<dbReference type="InterPro" id="IPR011916">
    <property type="entry name" value="LipoPS_heptosylTferase-III"/>
</dbReference>
<dbReference type="CDD" id="cd03789">
    <property type="entry name" value="GT9_LPS_heptosyltransferase"/>
    <property type="match status" value="1"/>
</dbReference>